<dbReference type="EMBL" id="JAUCMX010000020">
    <property type="protein sequence ID" value="KAK3515287.1"/>
    <property type="molecule type" value="Genomic_DNA"/>
</dbReference>
<comment type="similarity">
    <text evidence="1">Belongs to the beta type-B retroviral polymerase family. HERV class-II K(HML-2) pol subfamily.</text>
</comment>
<dbReference type="AlphaFoldDB" id="A0AAE0UPU0"/>
<dbReference type="PROSITE" id="PS50878">
    <property type="entry name" value="RT_POL"/>
    <property type="match status" value="1"/>
</dbReference>
<dbReference type="PANTHER" id="PTHR37984">
    <property type="entry name" value="PROTEIN CBG26694"/>
    <property type="match status" value="1"/>
</dbReference>
<evidence type="ECO:0000313" key="11">
    <source>
        <dbReference type="Proteomes" id="UP001274896"/>
    </source>
</evidence>
<feature type="domain" description="Reverse transcriptase" evidence="9">
    <location>
        <begin position="1"/>
        <end position="82"/>
    </location>
</feature>
<keyword evidence="5" id="KW-0540">Nuclease</keyword>
<dbReference type="PANTHER" id="PTHR37984:SF5">
    <property type="entry name" value="PROTEIN NYNRIN-LIKE"/>
    <property type="match status" value="1"/>
</dbReference>
<dbReference type="EC" id="3.1.26.4" evidence="2"/>
<sequence length="251" mass="29472">MLFGLTNVPAVFQSLVNEVFRDILDKFVIAYIDDILVYSTSFEEHVCHVRTVFTRLQQNHLYVKGEKCEFYCTEIKFLGYVISQQGVEMDQTKVCAVTEWLEPITMRELQRFLGFANFYRQFIRNYSSIAGPLTSLLKGKPRRLVWNETAQEAFVRVRTSFTTAPILRHPSFPMGNREQLSIKAALEEWHHWLKGARHPFLVLTDHRNLEYLRDAKRLNSRQARWAWFFMRIEFSVTYCPGSKNSKADALS</sequence>
<keyword evidence="8" id="KW-0695">RNA-directed DNA polymerase</keyword>
<accession>A0AAE0UPU0</accession>
<dbReference type="InterPro" id="IPR043502">
    <property type="entry name" value="DNA/RNA_pol_sf"/>
</dbReference>
<keyword evidence="6" id="KW-0255">Endonuclease</keyword>
<comment type="caution">
    <text evidence="10">The sequence shown here is derived from an EMBL/GenBank/DDBJ whole genome shotgun (WGS) entry which is preliminary data.</text>
</comment>
<evidence type="ECO:0000256" key="3">
    <source>
        <dbReference type="ARBA" id="ARBA00022679"/>
    </source>
</evidence>
<evidence type="ECO:0000256" key="8">
    <source>
        <dbReference type="ARBA" id="ARBA00022918"/>
    </source>
</evidence>
<dbReference type="SUPFAM" id="SSF56672">
    <property type="entry name" value="DNA/RNA polymerases"/>
    <property type="match status" value="1"/>
</dbReference>
<gene>
    <name evidence="10" type="ORF">QTP70_013486</name>
</gene>
<dbReference type="FunFam" id="3.30.70.270:FF:000003">
    <property type="entry name" value="Transposon Ty3-G Gag-Pol polyprotein"/>
    <property type="match status" value="1"/>
</dbReference>
<dbReference type="Gene3D" id="3.30.70.270">
    <property type="match status" value="2"/>
</dbReference>
<keyword evidence="4" id="KW-0548">Nucleotidyltransferase</keyword>
<dbReference type="FunFam" id="3.30.70.270:FF:000020">
    <property type="entry name" value="Transposon Tf2-6 polyprotein-like Protein"/>
    <property type="match status" value="1"/>
</dbReference>
<organism evidence="10 11">
    <name type="scientific">Hemibagrus guttatus</name>
    <dbReference type="NCBI Taxonomy" id="175788"/>
    <lineage>
        <taxon>Eukaryota</taxon>
        <taxon>Metazoa</taxon>
        <taxon>Chordata</taxon>
        <taxon>Craniata</taxon>
        <taxon>Vertebrata</taxon>
        <taxon>Euteleostomi</taxon>
        <taxon>Actinopterygii</taxon>
        <taxon>Neopterygii</taxon>
        <taxon>Teleostei</taxon>
        <taxon>Ostariophysi</taxon>
        <taxon>Siluriformes</taxon>
        <taxon>Bagridae</taxon>
        <taxon>Hemibagrus</taxon>
    </lineage>
</organism>
<dbReference type="CDD" id="cd01647">
    <property type="entry name" value="RT_LTR"/>
    <property type="match status" value="1"/>
</dbReference>
<evidence type="ECO:0000256" key="4">
    <source>
        <dbReference type="ARBA" id="ARBA00022695"/>
    </source>
</evidence>
<reference evidence="10" key="1">
    <citation type="submission" date="2023-06" db="EMBL/GenBank/DDBJ databases">
        <title>Male Hemibagrus guttatus genome.</title>
        <authorList>
            <person name="Bian C."/>
        </authorList>
    </citation>
    <scope>NUCLEOTIDE SEQUENCE</scope>
    <source>
        <strain evidence="10">Male_cb2023</strain>
        <tissue evidence="10">Muscle</tissue>
    </source>
</reference>
<evidence type="ECO:0000256" key="1">
    <source>
        <dbReference type="ARBA" id="ARBA00010879"/>
    </source>
</evidence>
<dbReference type="GO" id="GO:0004523">
    <property type="term" value="F:RNA-DNA hybrid ribonuclease activity"/>
    <property type="evidence" value="ECO:0007669"/>
    <property type="project" value="UniProtKB-EC"/>
</dbReference>
<dbReference type="InterPro" id="IPR041373">
    <property type="entry name" value="RT_RNaseH"/>
</dbReference>
<keyword evidence="11" id="KW-1185">Reference proteome</keyword>
<keyword evidence="3" id="KW-0808">Transferase</keyword>
<proteinExistence type="inferred from homology"/>
<evidence type="ECO:0000256" key="2">
    <source>
        <dbReference type="ARBA" id="ARBA00012180"/>
    </source>
</evidence>
<evidence type="ECO:0000313" key="10">
    <source>
        <dbReference type="EMBL" id="KAK3515287.1"/>
    </source>
</evidence>
<dbReference type="Pfam" id="PF00078">
    <property type="entry name" value="RVT_1"/>
    <property type="match status" value="1"/>
</dbReference>
<dbReference type="GO" id="GO:0003964">
    <property type="term" value="F:RNA-directed DNA polymerase activity"/>
    <property type="evidence" value="ECO:0007669"/>
    <property type="project" value="UniProtKB-KW"/>
</dbReference>
<dbReference type="InterPro" id="IPR050951">
    <property type="entry name" value="Retrovirus_Pol_polyprotein"/>
</dbReference>
<name>A0AAE0UPU0_9TELE</name>
<keyword evidence="7" id="KW-0378">Hydrolase</keyword>
<evidence type="ECO:0000259" key="9">
    <source>
        <dbReference type="PROSITE" id="PS50878"/>
    </source>
</evidence>
<dbReference type="InterPro" id="IPR043128">
    <property type="entry name" value="Rev_trsase/Diguanyl_cyclase"/>
</dbReference>
<evidence type="ECO:0000256" key="7">
    <source>
        <dbReference type="ARBA" id="ARBA00022801"/>
    </source>
</evidence>
<protein>
    <recommendedName>
        <fullName evidence="2">ribonuclease H</fullName>
        <ecNumber evidence="2">3.1.26.4</ecNumber>
    </recommendedName>
</protein>
<dbReference type="InterPro" id="IPR000477">
    <property type="entry name" value="RT_dom"/>
</dbReference>
<dbReference type="Pfam" id="PF17917">
    <property type="entry name" value="RT_RNaseH"/>
    <property type="match status" value="1"/>
</dbReference>
<evidence type="ECO:0000256" key="6">
    <source>
        <dbReference type="ARBA" id="ARBA00022759"/>
    </source>
</evidence>
<dbReference type="Proteomes" id="UP001274896">
    <property type="component" value="Unassembled WGS sequence"/>
</dbReference>
<evidence type="ECO:0000256" key="5">
    <source>
        <dbReference type="ARBA" id="ARBA00022722"/>
    </source>
</evidence>